<reference evidence="2 3" key="1">
    <citation type="journal article" date="2015" name="Int. J. Syst. Evol. Microbiol.">
        <title>Burkholderia monticola sp. nov., isolated from mountain soil.</title>
        <authorList>
            <person name="Baek I."/>
            <person name="Seo B."/>
            <person name="Lee I."/>
            <person name="Yi H."/>
            <person name="Chun J."/>
        </authorList>
    </citation>
    <scope>NUCLEOTIDE SEQUENCE [LARGE SCALE GENOMIC DNA]</scope>
    <source>
        <strain evidence="2 3">JC2948</strain>
    </source>
</reference>
<keyword evidence="1" id="KW-0472">Membrane</keyword>
<evidence type="ECO:0000313" key="3">
    <source>
        <dbReference type="Proteomes" id="UP000075613"/>
    </source>
</evidence>
<proteinExistence type="predicted"/>
<gene>
    <name evidence="2" type="ORF">CI15_05160</name>
</gene>
<dbReference type="Proteomes" id="UP000075613">
    <property type="component" value="Unassembled WGS sequence"/>
</dbReference>
<keyword evidence="1" id="KW-1133">Transmembrane helix</keyword>
<evidence type="ECO:0000256" key="1">
    <source>
        <dbReference type="SAM" id="Phobius"/>
    </source>
</evidence>
<organism evidence="2 3">
    <name type="scientific">Paraburkholderia monticola</name>
    <dbReference type="NCBI Taxonomy" id="1399968"/>
    <lineage>
        <taxon>Bacteria</taxon>
        <taxon>Pseudomonadati</taxon>
        <taxon>Pseudomonadota</taxon>
        <taxon>Betaproteobacteria</taxon>
        <taxon>Burkholderiales</taxon>
        <taxon>Burkholderiaceae</taxon>
        <taxon>Paraburkholderia</taxon>
    </lineage>
</organism>
<name>A0A149PX26_9BURK</name>
<sequence>MICILIALVLTLPVGVGIAHVPGVAEWFASGEGYEFFDPFFNAFGADGGESTSDIIFGTLYVVSFVVSLALAIAAWAIVSGLRRMDRR</sequence>
<dbReference type="EMBL" id="LRBG01000004">
    <property type="protein sequence ID" value="KXU89587.1"/>
    <property type="molecule type" value="Genomic_DNA"/>
</dbReference>
<comment type="caution">
    <text evidence="2">The sequence shown here is derived from an EMBL/GenBank/DDBJ whole genome shotgun (WGS) entry which is preliminary data.</text>
</comment>
<evidence type="ECO:0000313" key="2">
    <source>
        <dbReference type="EMBL" id="KXU89587.1"/>
    </source>
</evidence>
<feature type="transmembrane region" description="Helical" evidence="1">
    <location>
        <begin position="55"/>
        <end position="79"/>
    </location>
</feature>
<keyword evidence="1" id="KW-0812">Transmembrane</keyword>
<keyword evidence="3" id="KW-1185">Reference proteome</keyword>
<dbReference type="AlphaFoldDB" id="A0A149PX26"/>
<protein>
    <submittedName>
        <fullName evidence="2">Uncharacterized protein</fullName>
    </submittedName>
</protein>
<accession>A0A149PX26</accession>